<evidence type="ECO:0000256" key="2">
    <source>
        <dbReference type="SAM" id="Phobius"/>
    </source>
</evidence>
<dbReference type="RefSeq" id="WP_345450174.1">
    <property type="nucleotide sequence ID" value="NZ_BAABKK010000018.1"/>
</dbReference>
<evidence type="ECO:0000256" key="1">
    <source>
        <dbReference type="ARBA" id="ARBA00005801"/>
    </source>
</evidence>
<feature type="domain" description="Prepilin type IV endopeptidase peptidase" evidence="3">
    <location>
        <begin position="26"/>
        <end position="159"/>
    </location>
</feature>
<keyword evidence="2" id="KW-1133">Transmembrane helix</keyword>
<dbReference type="Proteomes" id="UP001500200">
    <property type="component" value="Unassembled WGS sequence"/>
</dbReference>
<evidence type="ECO:0000313" key="5">
    <source>
        <dbReference type="Proteomes" id="UP001500200"/>
    </source>
</evidence>
<keyword evidence="2" id="KW-0812">Transmembrane</keyword>
<keyword evidence="2" id="KW-0472">Membrane</keyword>
<reference evidence="5" key="1">
    <citation type="journal article" date="2019" name="Int. J. Syst. Evol. Microbiol.">
        <title>The Global Catalogue of Microorganisms (GCM) 10K type strain sequencing project: providing services to taxonomists for standard genome sequencing and annotation.</title>
        <authorList>
            <consortium name="The Broad Institute Genomics Platform"/>
            <consortium name="The Broad Institute Genome Sequencing Center for Infectious Disease"/>
            <person name="Wu L."/>
            <person name="Ma J."/>
        </authorList>
    </citation>
    <scope>NUCLEOTIDE SEQUENCE [LARGE SCALE GENOMIC DNA]</scope>
    <source>
        <strain evidence="5">JCM 18514</strain>
    </source>
</reference>
<protein>
    <recommendedName>
        <fullName evidence="3">Prepilin type IV endopeptidase peptidase domain-containing protein</fullName>
    </recommendedName>
</protein>
<keyword evidence="5" id="KW-1185">Reference proteome</keyword>
<comment type="similarity">
    <text evidence="1">Belongs to the peptidase A24 family.</text>
</comment>
<name>A0ABP9SHT8_9MICC</name>
<evidence type="ECO:0000259" key="3">
    <source>
        <dbReference type="Pfam" id="PF01478"/>
    </source>
</evidence>
<gene>
    <name evidence="4" type="ORF">GCM10023346_29490</name>
</gene>
<dbReference type="EMBL" id="BAABKK010000018">
    <property type="protein sequence ID" value="GAA5196602.1"/>
    <property type="molecule type" value="Genomic_DNA"/>
</dbReference>
<organism evidence="4 5">
    <name type="scientific">Arthrobacter gyeryongensis</name>
    <dbReference type="NCBI Taxonomy" id="1650592"/>
    <lineage>
        <taxon>Bacteria</taxon>
        <taxon>Bacillati</taxon>
        <taxon>Actinomycetota</taxon>
        <taxon>Actinomycetes</taxon>
        <taxon>Micrococcales</taxon>
        <taxon>Micrococcaceae</taxon>
        <taxon>Arthrobacter</taxon>
    </lineage>
</organism>
<dbReference type="PROSITE" id="PS51257">
    <property type="entry name" value="PROKAR_LIPOPROTEIN"/>
    <property type="match status" value="1"/>
</dbReference>
<dbReference type="InterPro" id="IPR000045">
    <property type="entry name" value="Prepilin_IV_endopep_pep"/>
</dbReference>
<evidence type="ECO:0000313" key="4">
    <source>
        <dbReference type="EMBL" id="GAA5196602.1"/>
    </source>
</evidence>
<feature type="transmembrane region" description="Helical" evidence="2">
    <location>
        <begin position="88"/>
        <end position="113"/>
    </location>
</feature>
<dbReference type="PANTHER" id="PTHR30487:SF0">
    <property type="entry name" value="PREPILIN LEADER PEPTIDASE_N-METHYLTRANSFERASE-RELATED"/>
    <property type="match status" value="1"/>
</dbReference>
<dbReference type="Pfam" id="PF01478">
    <property type="entry name" value="Peptidase_A24"/>
    <property type="match status" value="1"/>
</dbReference>
<dbReference type="InterPro" id="IPR050882">
    <property type="entry name" value="Prepilin_peptidase/N-MTase"/>
</dbReference>
<sequence>MIRRLGELWWTSVPAFWLLLAACVYFAVMAARLTVIDVRHHLLPNRIVFPSYAIAGVLLLGAAAAVTLSSGAAANLSAGAAGSAPDGGASFLGVPALGIVAGGAVLWVFYFILRLVYPPGMGFGDVKLAGVLGLYLGYLGWAHVFAGTFAAFLFGGLWSLGVLAARRGTLKSSIPFGPFMLAGAAAAMFALPA</sequence>
<feature type="transmembrane region" description="Helical" evidence="2">
    <location>
        <begin position="172"/>
        <end position="191"/>
    </location>
</feature>
<feature type="transmembrane region" description="Helical" evidence="2">
    <location>
        <begin position="15"/>
        <end position="35"/>
    </location>
</feature>
<dbReference type="PANTHER" id="PTHR30487">
    <property type="entry name" value="TYPE 4 PREPILIN-LIKE PROTEINS LEADER PEPTIDE-PROCESSING ENZYME"/>
    <property type="match status" value="1"/>
</dbReference>
<accession>A0ABP9SHT8</accession>
<feature type="transmembrane region" description="Helical" evidence="2">
    <location>
        <begin position="47"/>
        <end position="68"/>
    </location>
</feature>
<dbReference type="Gene3D" id="1.20.120.1220">
    <property type="match status" value="1"/>
</dbReference>
<proteinExistence type="inferred from homology"/>
<comment type="caution">
    <text evidence="4">The sequence shown here is derived from an EMBL/GenBank/DDBJ whole genome shotgun (WGS) entry which is preliminary data.</text>
</comment>